<evidence type="ECO:0000313" key="2">
    <source>
        <dbReference type="Proteomes" id="UP001303046"/>
    </source>
</evidence>
<keyword evidence="2" id="KW-1185">Reference proteome</keyword>
<evidence type="ECO:0000313" key="1">
    <source>
        <dbReference type="EMBL" id="KAK6754030.1"/>
    </source>
</evidence>
<sequence length="165" mass="19194">MAKGKRFSPRVCHDEELYAVIDVVYRRMANGRHQYLAPPSRVATRNRIHFFGHMLRRPADRLAQRVLRSLSDLNWKRLPGRKVKFWTEVVKEDLRTLGMDRLRCKVSSGDEWIDLCKLLQKIDKVGQSYIQVRHTSAKMQVIVSGDDIVAPMKSSKSMESDTRLL</sequence>
<name>A0ABR1DUI7_NECAM</name>
<proteinExistence type="predicted"/>
<comment type="caution">
    <text evidence="1">The sequence shown here is derived from an EMBL/GenBank/DDBJ whole genome shotgun (WGS) entry which is preliminary data.</text>
</comment>
<accession>A0ABR1DUI7</accession>
<dbReference type="EMBL" id="JAVFWL010000005">
    <property type="protein sequence ID" value="KAK6754030.1"/>
    <property type="molecule type" value="Genomic_DNA"/>
</dbReference>
<dbReference type="Proteomes" id="UP001303046">
    <property type="component" value="Unassembled WGS sequence"/>
</dbReference>
<organism evidence="1 2">
    <name type="scientific">Necator americanus</name>
    <name type="common">Human hookworm</name>
    <dbReference type="NCBI Taxonomy" id="51031"/>
    <lineage>
        <taxon>Eukaryota</taxon>
        <taxon>Metazoa</taxon>
        <taxon>Ecdysozoa</taxon>
        <taxon>Nematoda</taxon>
        <taxon>Chromadorea</taxon>
        <taxon>Rhabditida</taxon>
        <taxon>Rhabditina</taxon>
        <taxon>Rhabditomorpha</taxon>
        <taxon>Strongyloidea</taxon>
        <taxon>Ancylostomatidae</taxon>
        <taxon>Bunostominae</taxon>
        <taxon>Necator</taxon>
    </lineage>
</organism>
<reference evidence="1 2" key="1">
    <citation type="submission" date="2023-08" db="EMBL/GenBank/DDBJ databases">
        <title>A Necator americanus chromosomal reference genome.</title>
        <authorList>
            <person name="Ilik V."/>
            <person name="Petrzelkova K.J."/>
            <person name="Pardy F."/>
            <person name="Fuh T."/>
            <person name="Niatou-Singa F.S."/>
            <person name="Gouil Q."/>
            <person name="Baker L."/>
            <person name="Ritchie M.E."/>
            <person name="Jex A.R."/>
            <person name="Gazzola D."/>
            <person name="Li H."/>
            <person name="Toshio Fujiwara R."/>
            <person name="Zhan B."/>
            <person name="Aroian R.V."/>
            <person name="Pafco B."/>
            <person name="Schwarz E.M."/>
        </authorList>
    </citation>
    <scope>NUCLEOTIDE SEQUENCE [LARGE SCALE GENOMIC DNA]</scope>
    <source>
        <strain evidence="1 2">Aroian</strain>
        <tissue evidence="1">Whole animal</tissue>
    </source>
</reference>
<protein>
    <submittedName>
        <fullName evidence="1">Uncharacterized protein</fullName>
    </submittedName>
</protein>
<gene>
    <name evidence="1" type="primary">Necator_chrV.g17973</name>
    <name evidence="1" type="ORF">RB195_013183</name>
</gene>